<evidence type="ECO:0000313" key="1">
    <source>
        <dbReference type="EMBL" id="MBA0770451.1"/>
    </source>
</evidence>
<accession>A0A7J9EC29</accession>
<proteinExistence type="predicted"/>
<gene>
    <name evidence="1" type="ORF">Gotri_019085</name>
</gene>
<protein>
    <submittedName>
        <fullName evidence="1">Uncharacterized protein</fullName>
    </submittedName>
</protein>
<comment type="caution">
    <text evidence="1">The sequence shown here is derived from an EMBL/GenBank/DDBJ whole genome shotgun (WGS) entry which is preliminary data.</text>
</comment>
<dbReference type="EMBL" id="JABEZW010000007">
    <property type="protein sequence ID" value="MBA0770451.1"/>
    <property type="molecule type" value="Genomic_DNA"/>
</dbReference>
<dbReference type="AlphaFoldDB" id="A0A7J9EC29"/>
<evidence type="ECO:0000313" key="2">
    <source>
        <dbReference type="Proteomes" id="UP000593568"/>
    </source>
</evidence>
<keyword evidence="2" id="KW-1185">Reference proteome</keyword>
<sequence>MKNTKLTYDNRICIDCYSPWNILKFGKLV</sequence>
<name>A0A7J9EC29_9ROSI</name>
<organism evidence="1 2">
    <name type="scientific">Gossypium trilobum</name>
    <dbReference type="NCBI Taxonomy" id="34281"/>
    <lineage>
        <taxon>Eukaryota</taxon>
        <taxon>Viridiplantae</taxon>
        <taxon>Streptophyta</taxon>
        <taxon>Embryophyta</taxon>
        <taxon>Tracheophyta</taxon>
        <taxon>Spermatophyta</taxon>
        <taxon>Magnoliopsida</taxon>
        <taxon>eudicotyledons</taxon>
        <taxon>Gunneridae</taxon>
        <taxon>Pentapetalae</taxon>
        <taxon>rosids</taxon>
        <taxon>malvids</taxon>
        <taxon>Malvales</taxon>
        <taxon>Malvaceae</taxon>
        <taxon>Malvoideae</taxon>
        <taxon>Gossypium</taxon>
    </lineage>
</organism>
<reference evidence="1 2" key="1">
    <citation type="journal article" date="2019" name="Genome Biol. Evol.">
        <title>Insights into the evolution of the New World diploid cottons (Gossypium, subgenus Houzingenia) based on genome sequencing.</title>
        <authorList>
            <person name="Grover C.E."/>
            <person name="Arick M.A. 2nd"/>
            <person name="Thrash A."/>
            <person name="Conover J.L."/>
            <person name="Sanders W.S."/>
            <person name="Peterson D.G."/>
            <person name="Frelichowski J.E."/>
            <person name="Scheffler J.A."/>
            <person name="Scheffler B.E."/>
            <person name="Wendel J.F."/>
        </authorList>
    </citation>
    <scope>NUCLEOTIDE SEQUENCE [LARGE SCALE GENOMIC DNA]</scope>
    <source>
        <strain evidence="1">8</strain>
        <tissue evidence="1">Leaf</tissue>
    </source>
</reference>
<dbReference type="Proteomes" id="UP000593568">
    <property type="component" value="Unassembled WGS sequence"/>
</dbReference>